<dbReference type="PANTHER" id="PTHR23083">
    <property type="entry name" value="TETRATRICOPEPTIDE REPEAT PROTEIN, TPR"/>
    <property type="match status" value="1"/>
</dbReference>
<feature type="compositionally biased region" description="Low complexity" evidence="3">
    <location>
        <begin position="872"/>
        <end position="881"/>
    </location>
</feature>
<evidence type="ECO:0000256" key="3">
    <source>
        <dbReference type="SAM" id="MobiDB-lite"/>
    </source>
</evidence>
<dbReference type="InterPro" id="IPR019734">
    <property type="entry name" value="TPR_rpt"/>
</dbReference>
<evidence type="ECO:0000256" key="2">
    <source>
        <dbReference type="ARBA" id="ARBA00038251"/>
    </source>
</evidence>
<name>A0AA39GLL0_SARSR</name>
<dbReference type="EMBL" id="JAPDFR010000002">
    <property type="protein sequence ID" value="KAK0389189.1"/>
    <property type="molecule type" value="Genomic_DNA"/>
</dbReference>
<gene>
    <name evidence="4" type="ORF">NLU13_2764</name>
</gene>
<dbReference type="AlphaFoldDB" id="A0AA39GLL0"/>
<feature type="compositionally biased region" description="Polar residues" evidence="3">
    <location>
        <begin position="858"/>
        <end position="868"/>
    </location>
</feature>
<comment type="caution">
    <text evidence="4">The sequence shown here is derived from an EMBL/GenBank/DDBJ whole genome shotgun (WGS) entry which is preliminary data.</text>
</comment>
<evidence type="ECO:0000313" key="4">
    <source>
        <dbReference type="EMBL" id="KAK0389189.1"/>
    </source>
</evidence>
<proteinExistence type="inferred from homology"/>
<organism evidence="4 5">
    <name type="scientific">Sarocladium strictum</name>
    <name type="common">Black bundle disease fungus</name>
    <name type="synonym">Acremonium strictum</name>
    <dbReference type="NCBI Taxonomy" id="5046"/>
    <lineage>
        <taxon>Eukaryota</taxon>
        <taxon>Fungi</taxon>
        <taxon>Dikarya</taxon>
        <taxon>Ascomycota</taxon>
        <taxon>Pezizomycotina</taxon>
        <taxon>Sordariomycetes</taxon>
        <taxon>Hypocreomycetidae</taxon>
        <taxon>Hypocreales</taxon>
        <taxon>Sarocladiaceae</taxon>
        <taxon>Sarocladium</taxon>
    </lineage>
</organism>
<dbReference type="PANTHER" id="PTHR23083:SF464">
    <property type="entry name" value="TETRATRICOPEPTIDE REPEAT DOMAIN 7, ISOFORM A"/>
    <property type="match status" value="1"/>
</dbReference>
<dbReference type="InterPro" id="IPR051722">
    <property type="entry name" value="Endocytosis_PI4K-reg_protein"/>
</dbReference>
<comment type="similarity">
    <text evidence="2">Belongs to the YPP1 family.</text>
</comment>
<reference evidence="4" key="1">
    <citation type="submission" date="2022-10" db="EMBL/GenBank/DDBJ databases">
        <title>Determination and structural analysis of whole genome sequence of Sarocladium strictum F4-1.</title>
        <authorList>
            <person name="Hu L."/>
            <person name="Jiang Y."/>
        </authorList>
    </citation>
    <scope>NUCLEOTIDE SEQUENCE</scope>
    <source>
        <strain evidence="4">F4-1</strain>
    </source>
</reference>
<dbReference type="Gene3D" id="1.25.40.10">
    <property type="entry name" value="Tetratricopeptide repeat domain"/>
    <property type="match status" value="2"/>
</dbReference>
<feature type="compositionally biased region" description="Polar residues" evidence="3">
    <location>
        <begin position="725"/>
        <end position="738"/>
    </location>
</feature>
<protein>
    <recommendedName>
        <fullName evidence="6">Filamentation protein</fullName>
    </recommendedName>
</protein>
<dbReference type="InterPro" id="IPR011990">
    <property type="entry name" value="TPR-like_helical_dom_sf"/>
</dbReference>
<feature type="region of interest" description="Disordered" evidence="3">
    <location>
        <begin position="854"/>
        <end position="891"/>
    </location>
</feature>
<evidence type="ECO:0000256" key="1">
    <source>
        <dbReference type="ARBA" id="ARBA00002550"/>
    </source>
</evidence>
<accession>A0AA39GLL0</accession>
<feature type="compositionally biased region" description="Basic residues" evidence="3">
    <location>
        <begin position="813"/>
        <end position="827"/>
    </location>
</feature>
<keyword evidence="5" id="KW-1185">Reference proteome</keyword>
<sequence length="1198" mass="130835">MPPSQTKASHYIDLLENARCSGDWQSVPELVRKIRKHAPERSCLTLTAENECAISKATTTSISPGSASDQQDGLSRSNNLDLSEQIPKLQNERDAESAYPEDKFQAQVCIGWMQWVVAEYDAALGSLPASLDVQVTGIEPTDTASEWTTVCILKAAYLKANCLTRARQRREALAVLHSALPALARIWEGKGVRSQTSYWTELFLTEYCVVASDSVRADETTLDETNSLACFRSWSRYWENSKSSVTGGYSFKGAGPRRRIWSEYYLALTRIVEEDLPYPIGYLSTVAIEASARTQLCTELKSVEAHYKTLLLTETSFPKADESRDEVESFVKALMQNWFILCGRGWREYDLGPGGRNSFTRGVLDTLYSAATKTYHSVTILRSLFVAHLSVAEFDLAFKAFDSYLALVKKAKARVDKTGEKEPSLDDDGTILETISQCVIALCRYGHKGSAEKARQLAAELEDWLSKLPQLKSADGATPAIPEVEDRATSALFPPVPPHVIALSWQAIGLAHGHWSRVTHEASSRTEIQAKAIRCLRKSLAAEYGRSKDVRSYFALALMLAERRELTTAIEVVKTALMTTQGQEEDYHLTYGQYWQERSLIPMWHLLALLLSARQDFVMAAKACEGALEQFKDPTVLFGKSSPGFKSDHLNEVEHSGEANTGSRGLVDEMDDTEKEGILEVKMTQLALVELVDGPDVAVNASYELLTLFSRLFGYVAAQPVLNAHQQAKQPPRTSGTLRSIKGSIFGSRADRSRLPTRQPSTATMSDKASTAGPTARPATAHTTGSAAPAIQVTADQGRPSTASAARSDSKRRNSLRKGRSSSRKRASSGAGGPPPAFSAQSTVLDETPYFTPAADAEQQNDFFSVNKRSTSRSSSGSRGRPMPSLNSYLSSASKTSEFSELAPEGTTLASSNDLLPLIQYSKDKEKMRRATILIRLWLMIAGLYRRAGMFDDGKGAVNEAQKLVQALETESVREPAGSAGVKGPGWAESKSVDDLWGDIYAEHGLLGLACDGAFAAREDFESALTHCPDHPVAIVGLSNILLDIYSEQILPPPSVPGLPDADPALLTTTKTDKTSASIPSAPLGLGPTTISTLATTPEPVDNQTTLRSQLPSPYKATALPLVDRLAARDRAYALLTGLTRRGDGWNRSDAWFALARAYEESGQPDKAKEVLWWCVELEEATGVREWRCVGGSGGYTL</sequence>
<dbReference type="SMART" id="SM00028">
    <property type="entry name" value="TPR"/>
    <property type="match status" value="4"/>
</dbReference>
<dbReference type="Proteomes" id="UP001175261">
    <property type="component" value="Unassembled WGS sequence"/>
</dbReference>
<comment type="function">
    <text evidence="1">Involved in endocytosis.</text>
</comment>
<dbReference type="SUPFAM" id="SSF48452">
    <property type="entry name" value="TPR-like"/>
    <property type="match status" value="1"/>
</dbReference>
<feature type="region of interest" description="Disordered" evidence="3">
    <location>
        <begin position="725"/>
        <end position="841"/>
    </location>
</feature>
<evidence type="ECO:0008006" key="6">
    <source>
        <dbReference type="Google" id="ProtNLM"/>
    </source>
</evidence>
<feature type="compositionally biased region" description="Polar residues" evidence="3">
    <location>
        <begin position="756"/>
        <end position="773"/>
    </location>
</feature>
<evidence type="ECO:0000313" key="5">
    <source>
        <dbReference type="Proteomes" id="UP001175261"/>
    </source>
</evidence>